<keyword evidence="2" id="KW-1185">Reference proteome</keyword>
<protein>
    <submittedName>
        <fullName evidence="1">Uncharacterized protein</fullName>
    </submittedName>
</protein>
<organism evidence="1 2">
    <name type="scientific">Streptomyces plicatus</name>
    <dbReference type="NCBI Taxonomy" id="1922"/>
    <lineage>
        <taxon>Bacteria</taxon>
        <taxon>Bacillati</taxon>
        <taxon>Actinomycetota</taxon>
        <taxon>Actinomycetes</taxon>
        <taxon>Kitasatosporales</taxon>
        <taxon>Streptomycetaceae</taxon>
        <taxon>Streptomyces</taxon>
        <taxon>Streptomyces rochei group</taxon>
    </lineage>
</organism>
<accession>A0ABW1XR87</accession>
<proteinExistence type="predicted"/>
<reference evidence="2" key="1">
    <citation type="journal article" date="2019" name="Int. J. Syst. Evol. Microbiol.">
        <title>The Global Catalogue of Microorganisms (GCM) 10K type strain sequencing project: providing services to taxonomists for standard genome sequencing and annotation.</title>
        <authorList>
            <consortium name="The Broad Institute Genomics Platform"/>
            <consortium name="The Broad Institute Genome Sequencing Center for Infectious Disease"/>
            <person name="Wu L."/>
            <person name="Ma J."/>
        </authorList>
    </citation>
    <scope>NUCLEOTIDE SEQUENCE [LARGE SCALE GENOMIC DNA]</scope>
    <source>
        <strain evidence="2">JCM 4504</strain>
    </source>
</reference>
<dbReference type="RefSeq" id="WP_185930600.1">
    <property type="nucleotide sequence ID" value="NZ_BMUJ01000015.1"/>
</dbReference>
<name>A0ABW1XR87_STRPL</name>
<evidence type="ECO:0000313" key="2">
    <source>
        <dbReference type="Proteomes" id="UP001596321"/>
    </source>
</evidence>
<sequence>MKASDPIAYAASNGSEAVDLFPHPDENVMVIQQLLRARRLPDRPVQAR</sequence>
<comment type="caution">
    <text evidence="1">The sequence shown here is derived from an EMBL/GenBank/DDBJ whole genome shotgun (WGS) entry which is preliminary data.</text>
</comment>
<dbReference type="Proteomes" id="UP001596321">
    <property type="component" value="Unassembled WGS sequence"/>
</dbReference>
<evidence type="ECO:0000313" key="1">
    <source>
        <dbReference type="EMBL" id="MFC6500905.1"/>
    </source>
</evidence>
<dbReference type="EMBL" id="JBHSUW010000001">
    <property type="protein sequence ID" value="MFC6500905.1"/>
    <property type="molecule type" value="Genomic_DNA"/>
</dbReference>
<gene>
    <name evidence="1" type="ORF">ACFQFF_04540</name>
</gene>